<sequence>MTHRKIGYFDVEGTCYMAKPGRWRGKYVIREDGDEVLEKSCIALHESEADACAEGLGKGVEAARRMMVDREGFDPGAG</sequence>
<proteinExistence type="predicted"/>
<name>A0A4R3YP78_9GAMM</name>
<dbReference type="EMBL" id="SMCS01000003">
    <property type="protein sequence ID" value="TCV94537.1"/>
    <property type="molecule type" value="Genomic_DNA"/>
</dbReference>
<accession>A0A4R3YP78</accession>
<keyword evidence="2" id="KW-1185">Reference proteome</keyword>
<dbReference type="RefSeq" id="WP_132142947.1">
    <property type="nucleotide sequence ID" value="NZ_SMCS01000003.1"/>
</dbReference>
<protein>
    <submittedName>
        <fullName evidence="1">Uncharacterized protein</fullName>
    </submittedName>
</protein>
<reference evidence="1 2" key="1">
    <citation type="submission" date="2019-03" db="EMBL/GenBank/DDBJ databases">
        <title>Above-ground endophytic microbial communities from plants in different locations in the United States.</title>
        <authorList>
            <person name="Frank C."/>
        </authorList>
    </citation>
    <scope>NUCLEOTIDE SEQUENCE [LARGE SCALE GENOMIC DNA]</scope>
    <source>
        <strain evidence="1 2">LP_13_YM</strain>
    </source>
</reference>
<dbReference type="OrthoDB" id="5955881at2"/>
<dbReference type="Proteomes" id="UP000295645">
    <property type="component" value="Unassembled WGS sequence"/>
</dbReference>
<comment type="caution">
    <text evidence="1">The sequence shown here is derived from an EMBL/GenBank/DDBJ whole genome shotgun (WGS) entry which is preliminary data.</text>
</comment>
<dbReference type="AlphaFoldDB" id="A0A4R3YP78"/>
<gene>
    <name evidence="1" type="ORF">EC912_10320</name>
</gene>
<evidence type="ECO:0000313" key="1">
    <source>
        <dbReference type="EMBL" id="TCV94537.1"/>
    </source>
</evidence>
<organism evidence="1 2">
    <name type="scientific">Luteibacter rhizovicinus</name>
    <dbReference type="NCBI Taxonomy" id="242606"/>
    <lineage>
        <taxon>Bacteria</taxon>
        <taxon>Pseudomonadati</taxon>
        <taxon>Pseudomonadota</taxon>
        <taxon>Gammaproteobacteria</taxon>
        <taxon>Lysobacterales</taxon>
        <taxon>Rhodanobacteraceae</taxon>
        <taxon>Luteibacter</taxon>
    </lineage>
</organism>
<evidence type="ECO:0000313" key="2">
    <source>
        <dbReference type="Proteomes" id="UP000295645"/>
    </source>
</evidence>